<evidence type="ECO:0000313" key="5">
    <source>
        <dbReference type="EMBL" id="NLR91078.1"/>
    </source>
</evidence>
<dbReference type="InterPro" id="IPR050695">
    <property type="entry name" value="N-acetylmuramoyl_amidase_3"/>
</dbReference>
<dbReference type="GO" id="GO:0009253">
    <property type="term" value="P:peptidoglycan catabolic process"/>
    <property type="evidence" value="ECO:0007669"/>
    <property type="project" value="InterPro"/>
</dbReference>
<dbReference type="SUPFAM" id="SSF53187">
    <property type="entry name" value="Zn-dependent exopeptidases"/>
    <property type="match status" value="1"/>
</dbReference>
<evidence type="ECO:0000256" key="3">
    <source>
        <dbReference type="ARBA" id="ARBA00022801"/>
    </source>
</evidence>
<dbReference type="EC" id="3.5.1.28" evidence="2"/>
<dbReference type="GO" id="GO:0008745">
    <property type="term" value="F:N-acetylmuramoyl-L-alanine amidase activity"/>
    <property type="evidence" value="ECO:0007669"/>
    <property type="project" value="UniProtKB-EC"/>
</dbReference>
<protein>
    <recommendedName>
        <fullName evidence="2">N-acetylmuramoyl-L-alanine amidase</fullName>
        <ecNumber evidence="2">3.5.1.28</ecNumber>
    </recommendedName>
</protein>
<evidence type="ECO:0000256" key="2">
    <source>
        <dbReference type="ARBA" id="ARBA00011901"/>
    </source>
</evidence>
<accession>A0A7X8SIW5</accession>
<keyword evidence="3" id="KW-0378">Hydrolase</keyword>
<feature type="domain" description="MurNAc-LAA" evidence="4">
    <location>
        <begin position="108"/>
        <end position="223"/>
    </location>
</feature>
<comment type="catalytic activity">
    <reaction evidence="1">
        <text>Hydrolyzes the link between N-acetylmuramoyl residues and L-amino acid residues in certain cell-wall glycopeptides.</text>
        <dbReference type="EC" id="3.5.1.28"/>
    </reaction>
</comment>
<proteinExistence type="predicted"/>
<dbReference type="Pfam" id="PF01520">
    <property type="entry name" value="Amidase_3"/>
    <property type="match status" value="1"/>
</dbReference>
<dbReference type="PANTHER" id="PTHR30404:SF0">
    <property type="entry name" value="N-ACETYLMURAMOYL-L-ALANINE AMIDASE AMIC"/>
    <property type="match status" value="1"/>
</dbReference>
<evidence type="ECO:0000256" key="1">
    <source>
        <dbReference type="ARBA" id="ARBA00001561"/>
    </source>
</evidence>
<dbReference type="Gene3D" id="3.40.630.40">
    <property type="entry name" value="Zn-dependent exopeptidases"/>
    <property type="match status" value="1"/>
</dbReference>
<evidence type="ECO:0000259" key="4">
    <source>
        <dbReference type="SMART" id="SM00646"/>
    </source>
</evidence>
<dbReference type="CDD" id="cd02696">
    <property type="entry name" value="MurNAc-LAA"/>
    <property type="match status" value="1"/>
</dbReference>
<dbReference type="EMBL" id="JABAIL010000002">
    <property type="protein sequence ID" value="NLR91078.1"/>
    <property type="molecule type" value="Genomic_DNA"/>
</dbReference>
<keyword evidence="6" id="KW-1185">Reference proteome</keyword>
<name>A0A7X8SIW5_9BACT</name>
<reference evidence="5 6" key="1">
    <citation type="submission" date="2020-04" db="EMBL/GenBank/DDBJ databases">
        <title>Flammeovirga sp. SR4, a novel species isolated from seawater.</title>
        <authorList>
            <person name="Wang X."/>
        </authorList>
    </citation>
    <scope>NUCLEOTIDE SEQUENCE [LARGE SCALE GENOMIC DNA]</scope>
    <source>
        <strain evidence="5 6">SR4</strain>
    </source>
</reference>
<dbReference type="AlphaFoldDB" id="A0A7X8SIW5"/>
<dbReference type="GO" id="GO:0030288">
    <property type="term" value="C:outer membrane-bounded periplasmic space"/>
    <property type="evidence" value="ECO:0007669"/>
    <property type="project" value="TreeGrafter"/>
</dbReference>
<evidence type="ECO:0000313" key="6">
    <source>
        <dbReference type="Proteomes" id="UP000585050"/>
    </source>
</evidence>
<dbReference type="SMART" id="SM00646">
    <property type="entry name" value="Ami_3"/>
    <property type="match status" value="1"/>
</dbReference>
<organism evidence="5 6">
    <name type="scientific">Flammeovirga agarivorans</name>
    <dbReference type="NCBI Taxonomy" id="2726742"/>
    <lineage>
        <taxon>Bacteria</taxon>
        <taxon>Pseudomonadati</taxon>
        <taxon>Bacteroidota</taxon>
        <taxon>Cytophagia</taxon>
        <taxon>Cytophagales</taxon>
        <taxon>Flammeovirgaceae</taxon>
        <taxon>Flammeovirga</taxon>
    </lineage>
</organism>
<dbReference type="PANTHER" id="PTHR30404">
    <property type="entry name" value="N-ACETYLMURAMOYL-L-ALANINE AMIDASE"/>
    <property type="match status" value="1"/>
</dbReference>
<gene>
    <name evidence="5" type="ORF">HGP29_07655</name>
</gene>
<comment type="caution">
    <text evidence="5">The sequence shown here is derived from an EMBL/GenBank/DDBJ whole genome shotgun (WGS) entry which is preliminary data.</text>
</comment>
<dbReference type="Proteomes" id="UP000585050">
    <property type="component" value="Unassembled WGS sequence"/>
</dbReference>
<dbReference type="InterPro" id="IPR002508">
    <property type="entry name" value="MurNAc-LAA_cat"/>
</dbReference>
<sequence>MIFLRPFINSYFILPFVIILTTITSFAQSEKYKEHSFKRKVVIVLDPGHGGEDVGKPKSRQSTHLKNEADLNLDIAFRLGGYLEERVKNVEVLYTRKTDRTVTLDERVDYANSVNADYFISIHCNSLHNKSYHGTQVHIQSKKFPTSYGLAKSFDYQFKRAGRTSRGIKDQNDRGHNLQVIQYTEMPGVLIECGFMSNPKEELFLNSGKGQTYIASALYRAIRDFENSPHKPAPDKRYPYYRVQIGTTTNKKEITYKKYKRLNMKIDPLKENGKYSLLVGREYEKRYTTKLLDEVKKKGFKDAYVRTFNAPTSKPQTKTTPPPKKVEVVEQATPVVVAASDSTTTILAKKTDSLRVVNDSLVFYRIQIMSSDRKLDLNKREFTQLEEAVYLFYDDDDTSKNPYKYQVLVGKYYVKSQAEKVKEKVRKKGFPDAFIVTVPESEARESLDQYIPKNN</sequence>